<reference evidence="2" key="1">
    <citation type="journal article" date="2021" name="Genome Biol. Evol.">
        <title>A High-Quality Reference Genome for a Parasitic Bivalve with Doubly Uniparental Inheritance (Bivalvia: Unionida).</title>
        <authorList>
            <person name="Smith C.H."/>
        </authorList>
    </citation>
    <scope>NUCLEOTIDE SEQUENCE</scope>
    <source>
        <strain evidence="2">CHS0354</strain>
    </source>
</reference>
<dbReference type="AlphaFoldDB" id="A0AAE0SKF4"/>
<evidence type="ECO:0000313" key="3">
    <source>
        <dbReference type="Proteomes" id="UP001195483"/>
    </source>
</evidence>
<evidence type="ECO:0000256" key="1">
    <source>
        <dbReference type="SAM" id="MobiDB-lite"/>
    </source>
</evidence>
<reference evidence="2" key="2">
    <citation type="journal article" date="2021" name="Genome Biol. Evol.">
        <title>Developing a high-quality reference genome for a parasitic bivalve with doubly uniparental inheritance (Bivalvia: Unionida).</title>
        <authorList>
            <person name="Smith C.H."/>
        </authorList>
    </citation>
    <scope>NUCLEOTIDE SEQUENCE</scope>
    <source>
        <strain evidence="2">CHS0354</strain>
        <tissue evidence="2">Mantle</tissue>
    </source>
</reference>
<reference evidence="2" key="3">
    <citation type="submission" date="2023-05" db="EMBL/GenBank/DDBJ databases">
        <authorList>
            <person name="Smith C.H."/>
        </authorList>
    </citation>
    <scope>NUCLEOTIDE SEQUENCE</scope>
    <source>
        <strain evidence="2">CHS0354</strain>
        <tissue evidence="2">Mantle</tissue>
    </source>
</reference>
<feature type="region of interest" description="Disordered" evidence="1">
    <location>
        <begin position="1"/>
        <end position="23"/>
    </location>
</feature>
<organism evidence="2 3">
    <name type="scientific">Potamilus streckersoni</name>
    <dbReference type="NCBI Taxonomy" id="2493646"/>
    <lineage>
        <taxon>Eukaryota</taxon>
        <taxon>Metazoa</taxon>
        <taxon>Spiralia</taxon>
        <taxon>Lophotrochozoa</taxon>
        <taxon>Mollusca</taxon>
        <taxon>Bivalvia</taxon>
        <taxon>Autobranchia</taxon>
        <taxon>Heteroconchia</taxon>
        <taxon>Palaeoheterodonta</taxon>
        <taxon>Unionida</taxon>
        <taxon>Unionoidea</taxon>
        <taxon>Unionidae</taxon>
        <taxon>Ambleminae</taxon>
        <taxon>Lampsilini</taxon>
        <taxon>Potamilus</taxon>
    </lineage>
</organism>
<protein>
    <submittedName>
        <fullName evidence="2">Uncharacterized protein</fullName>
    </submittedName>
</protein>
<name>A0AAE0SKF4_9BIVA</name>
<dbReference type="SUPFAM" id="SSF63829">
    <property type="entry name" value="Calcium-dependent phosphotriesterase"/>
    <property type="match status" value="1"/>
</dbReference>
<keyword evidence="3" id="KW-1185">Reference proteome</keyword>
<dbReference type="InterPro" id="IPR011042">
    <property type="entry name" value="6-blade_b-propeller_TolB-like"/>
</dbReference>
<proteinExistence type="predicted"/>
<sequence>MDLSSNDNVPLEEDSNDISNGPNHINEHLVKYIEKNKSNLKDIETVTKQITVDLMEAKDKIVKLFDTLEKEVDQVGDKLHQDENNNKSRENSQCQSLPVAVRQSYQLLDAVKRMGNKLFITARQVKAQLANYTEQVVKKYRKLETKGVGLTFNKTLKILLSKNNKMLATVHTKDKTEELSLTGIIKTPCIELMIKELASPIRENDSLYTEFQHVSHYRLSSSPWNVCMVDEGEVAISLPSEKKIQFLAYDAPVTPARRITARLYCDGLVVLSKNKVVISVYNDTGNQNYYWSILTTSGKEKTYNEIGQKGGIWTYLAMNKSKTRLFMSCYDIDTVLCFGLDGHMYFKYKDERLVRPVAFGVDVDGKVYVAGNCSGNIHQVSPQGSQLQIVGCKIPTRPLQIAFLQNGSRFLVTSEWGVECSFFRLH</sequence>
<dbReference type="EMBL" id="JAEAOA010001332">
    <property type="protein sequence ID" value="KAK3593381.1"/>
    <property type="molecule type" value="Genomic_DNA"/>
</dbReference>
<dbReference type="Proteomes" id="UP001195483">
    <property type="component" value="Unassembled WGS sequence"/>
</dbReference>
<accession>A0AAE0SKF4</accession>
<comment type="caution">
    <text evidence="2">The sequence shown here is derived from an EMBL/GenBank/DDBJ whole genome shotgun (WGS) entry which is preliminary data.</text>
</comment>
<dbReference type="Gene3D" id="2.120.10.30">
    <property type="entry name" value="TolB, C-terminal domain"/>
    <property type="match status" value="1"/>
</dbReference>
<gene>
    <name evidence="2" type="ORF">CHS0354_021953</name>
</gene>
<evidence type="ECO:0000313" key="2">
    <source>
        <dbReference type="EMBL" id="KAK3593381.1"/>
    </source>
</evidence>